<evidence type="ECO:0000259" key="5">
    <source>
        <dbReference type="Pfam" id="PF07687"/>
    </source>
</evidence>
<keyword evidence="4" id="KW-0862">Zinc</keyword>
<accession>A0ABZ0PAS2</accession>
<dbReference type="InterPro" id="IPR011650">
    <property type="entry name" value="Peptidase_M20_dimer"/>
</dbReference>
<proteinExistence type="predicted"/>
<dbReference type="SUPFAM" id="SSF55031">
    <property type="entry name" value="Bacterial exopeptidase dimerisation domain"/>
    <property type="match status" value="1"/>
</dbReference>
<name>A0ABZ0PAS2_9BACT</name>
<evidence type="ECO:0000313" key="7">
    <source>
        <dbReference type="Proteomes" id="UP001303601"/>
    </source>
</evidence>
<keyword evidence="3" id="KW-0378">Hydrolase</keyword>
<reference evidence="6" key="1">
    <citation type="submission" date="2023-11" db="EMBL/GenBank/DDBJ databases">
        <title>Completed genome sequence of Mycoplasma equirhinis type strain M432/72.</title>
        <authorList>
            <person name="Spergser J."/>
        </authorList>
    </citation>
    <scope>NUCLEOTIDE SEQUENCE [LARGE SCALE GENOMIC DNA]</scope>
    <source>
        <strain evidence="6">M432/72</strain>
    </source>
</reference>
<keyword evidence="2" id="KW-0479">Metal-binding</keyword>
<dbReference type="InterPro" id="IPR002933">
    <property type="entry name" value="Peptidase_M20"/>
</dbReference>
<dbReference type="EMBL" id="CP137845">
    <property type="protein sequence ID" value="WPB53847.1"/>
    <property type="molecule type" value="Genomic_DNA"/>
</dbReference>
<dbReference type="Proteomes" id="UP001303601">
    <property type="component" value="Chromosome"/>
</dbReference>
<feature type="domain" description="Peptidase M20 dimerisation" evidence="5">
    <location>
        <begin position="225"/>
        <end position="335"/>
    </location>
</feature>
<dbReference type="Pfam" id="PF07687">
    <property type="entry name" value="M20_dimer"/>
    <property type="match status" value="1"/>
</dbReference>
<dbReference type="SUPFAM" id="SSF53187">
    <property type="entry name" value="Zn-dependent exopeptidases"/>
    <property type="match status" value="1"/>
</dbReference>
<comment type="cofactor">
    <cofactor evidence="1">
        <name>Zn(2+)</name>
        <dbReference type="ChEBI" id="CHEBI:29105"/>
    </cofactor>
</comment>
<dbReference type="GeneID" id="94493755"/>
<evidence type="ECO:0000256" key="1">
    <source>
        <dbReference type="ARBA" id="ARBA00001947"/>
    </source>
</evidence>
<dbReference type="RefSeq" id="WP_140031306.1">
    <property type="nucleotide sequence ID" value="NZ_CP137845.1"/>
</dbReference>
<evidence type="ECO:0000256" key="3">
    <source>
        <dbReference type="ARBA" id="ARBA00022801"/>
    </source>
</evidence>
<dbReference type="PANTHER" id="PTHR43808:SF31">
    <property type="entry name" value="N-ACETYL-L-CITRULLINE DEACETYLASE"/>
    <property type="match status" value="1"/>
</dbReference>
<dbReference type="Pfam" id="PF01546">
    <property type="entry name" value="Peptidase_M20"/>
    <property type="match status" value="1"/>
</dbReference>
<evidence type="ECO:0000256" key="4">
    <source>
        <dbReference type="ARBA" id="ARBA00022833"/>
    </source>
</evidence>
<protein>
    <submittedName>
        <fullName evidence="6">M20/M25/M40 family metallo-hydrolase</fullName>
    </submittedName>
</protein>
<dbReference type="PROSITE" id="PS00758">
    <property type="entry name" value="ARGE_DAPE_CPG2_1"/>
    <property type="match status" value="1"/>
</dbReference>
<sequence>MKKYVKYNQNTNEFEEMIKHMANLCAIPSISIENDSKFPFGKDTDSALEYALDLSKKFGFNVFKDPLNRYGFAEIGSGEKIIGILGHLDVVPAGDESQWKTSAFVPVITENELICRGSLDDKGPVIINMYAMKYILDNNLLGDEWKIRLVFGIAEETTMQSMKYYLKDFGDPYISYTPDGEWPLIYAEKMVYHVDISFPRIKNLFIKAGDVVNQIPDSAEYEYKKAKAIVKGIGGHGSTPEKGDNAIIKTIKLLASQSKELLDEKMFKFIFENFPEENYELKHIFNDYKDFSGNLSANLGMIKTTESEHVLSFDLRVPVTHSIENVTLDLNNYLRKFGNNVYSTLINSKVPKYIDRESKLVQILMQTFNEGMNTNEKPLAIGGGTYARLIDTCVAFGSTKYMHLMHGPNEYFTFKEIKESLEIYINALIRLQDYEK</sequence>
<dbReference type="InterPro" id="IPR001261">
    <property type="entry name" value="ArgE/DapE_CS"/>
</dbReference>
<dbReference type="PANTHER" id="PTHR43808">
    <property type="entry name" value="ACETYLORNITHINE DEACETYLASE"/>
    <property type="match status" value="1"/>
</dbReference>
<evidence type="ECO:0000313" key="6">
    <source>
        <dbReference type="EMBL" id="WPB53847.1"/>
    </source>
</evidence>
<dbReference type="InterPro" id="IPR050072">
    <property type="entry name" value="Peptidase_M20A"/>
</dbReference>
<evidence type="ECO:0000256" key="2">
    <source>
        <dbReference type="ARBA" id="ARBA00022723"/>
    </source>
</evidence>
<dbReference type="Gene3D" id="3.40.630.10">
    <property type="entry name" value="Zn peptidases"/>
    <property type="match status" value="2"/>
</dbReference>
<dbReference type="InterPro" id="IPR036264">
    <property type="entry name" value="Bact_exopeptidase_dim_dom"/>
</dbReference>
<keyword evidence="7" id="KW-1185">Reference proteome</keyword>
<gene>
    <name evidence="6" type="ORF">R9B83_02550</name>
</gene>
<organism evidence="6 7">
    <name type="scientific">Metamycoplasma equirhinis</name>
    <dbReference type="NCBI Taxonomy" id="92402"/>
    <lineage>
        <taxon>Bacteria</taxon>
        <taxon>Bacillati</taxon>
        <taxon>Mycoplasmatota</taxon>
        <taxon>Mycoplasmoidales</taxon>
        <taxon>Metamycoplasmataceae</taxon>
        <taxon>Metamycoplasma</taxon>
    </lineage>
</organism>